<feature type="domain" description="STAS" evidence="3">
    <location>
        <begin position="5"/>
        <end position="109"/>
    </location>
</feature>
<dbReference type="Proteomes" id="UP000248326">
    <property type="component" value="Unassembled WGS sequence"/>
</dbReference>
<dbReference type="EMBL" id="QJSX01000004">
    <property type="protein sequence ID" value="PYE54791.1"/>
    <property type="molecule type" value="Genomic_DNA"/>
</dbReference>
<evidence type="ECO:0000256" key="2">
    <source>
        <dbReference type="RuleBase" id="RU003749"/>
    </source>
</evidence>
<dbReference type="PROSITE" id="PS50801">
    <property type="entry name" value="STAS"/>
    <property type="match status" value="1"/>
</dbReference>
<evidence type="ECO:0000259" key="3">
    <source>
        <dbReference type="PROSITE" id="PS50801"/>
    </source>
</evidence>
<proteinExistence type="inferred from homology"/>
<dbReference type="RefSeq" id="WP_110885916.1">
    <property type="nucleotide sequence ID" value="NZ_QJSX01000004.1"/>
</dbReference>
<dbReference type="OrthoDB" id="9794628at2"/>
<dbReference type="Gene3D" id="3.30.750.24">
    <property type="entry name" value="STAS domain"/>
    <property type="match status" value="1"/>
</dbReference>
<comment type="caution">
    <text evidence="4">The sequence shown here is derived from an EMBL/GenBank/DDBJ whole genome shotgun (WGS) entry which is preliminary data.</text>
</comment>
<dbReference type="PANTHER" id="PTHR33495">
    <property type="entry name" value="ANTI-SIGMA FACTOR ANTAGONIST TM_1081-RELATED-RELATED"/>
    <property type="match status" value="1"/>
</dbReference>
<protein>
    <recommendedName>
        <fullName evidence="2">Anti-sigma factor antagonist</fullName>
    </recommendedName>
</protein>
<reference evidence="4 5" key="1">
    <citation type="submission" date="2018-06" db="EMBL/GenBank/DDBJ databases">
        <title>Genomic Encyclopedia of Type Strains, Phase IV (KMG-IV): sequencing the most valuable type-strain genomes for metagenomic binning, comparative biology and taxonomic classification.</title>
        <authorList>
            <person name="Goeker M."/>
        </authorList>
    </citation>
    <scope>NUCLEOTIDE SEQUENCE [LARGE SCALE GENOMIC DNA]</scope>
    <source>
        <strain evidence="4 5">DSM 18048</strain>
    </source>
</reference>
<dbReference type="NCBIfam" id="TIGR00377">
    <property type="entry name" value="ant_ant_sig"/>
    <property type="match status" value="1"/>
</dbReference>
<evidence type="ECO:0000313" key="5">
    <source>
        <dbReference type="Proteomes" id="UP000248326"/>
    </source>
</evidence>
<dbReference type="Pfam" id="PF01740">
    <property type="entry name" value="STAS"/>
    <property type="match status" value="1"/>
</dbReference>
<dbReference type="InterPro" id="IPR036513">
    <property type="entry name" value="STAS_dom_sf"/>
</dbReference>
<dbReference type="InterPro" id="IPR002645">
    <property type="entry name" value="STAS_dom"/>
</dbReference>
<evidence type="ECO:0000256" key="1">
    <source>
        <dbReference type="ARBA" id="ARBA00009013"/>
    </source>
</evidence>
<name>A0A318SD26_9DEIO</name>
<comment type="similarity">
    <text evidence="1 2">Belongs to the anti-sigma-factor antagonist family.</text>
</comment>
<dbReference type="PANTHER" id="PTHR33495:SF14">
    <property type="entry name" value="ANTI-SIGMA FACTOR ANTAGONIST"/>
    <property type="match status" value="1"/>
</dbReference>
<dbReference type="AlphaFoldDB" id="A0A318SD26"/>
<dbReference type="SUPFAM" id="SSF52091">
    <property type="entry name" value="SpoIIaa-like"/>
    <property type="match status" value="1"/>
</dbReference>
<gene>
    <name evidence="4" type="ORF">DES52_10461</name>
</gene>
<dbReference type="GO" id="GO:0043856">
    <property type="term" value="F:anti-sigma factor antagonist activity"/>
    <property type="evidence" value="ECO:0007669"/>
    <property type="project" value="InterPro"/>
</dbReference>
<keyword evidence="5" id="KW-1185">Reference proteome</keyword>
<sequence>MAFDAQLDTTSQSGTAIITLTGQLDAASAPVFRTAIENAAGAHPSKLVLMMSALDYMASAGLRALVFAKQKMGASTDIYVIGAQESVAETIEMTGFHHSVVMQAEYQPA</sequence>
<accession>A0A318SD26</accession>
<evidence type="ECO:0000313" key="4">
    <source>
        <dbReference type="EMBL" id="PYE54791.1"/>
    </source>
</evidence>
<organism evidence="4 5">
    <name type="scientific">Deinococcus yavapaiensis KR-236</name>
    <dbReference type="NCBI Taxonomy" id="694435"/>
    <lineage>
        <taxon>Bacteria</taxon>
        <taxon>Thermotogati</taxon>
        <taxon>Deinococcota</taxon>
        <taxon>Deinococci</taxon>
        <taxon>Deinococcales</taxon>
        <taxon>Deinococcaceae</taxon>
        <taxon>Deinococcus</taxon>
    </lineage>
</organism>
<dbReference type="CDD" id="cd07043">
    <property type="entry name" value="STAS_anti-anti-sigma_factors"/>
    <property type="match status" value="1"/>
</dbReference>
<dbReference type="InterPro" id="IPR003658">
    <property type="entry name" value="Anti-sigma_ant"/>
</dbReference>